<comment type="similarity">
    <text evidence="1 5">Belongs to the acylphosphatase family.</text>
</comment>
<name>A0A1F5FZ54_9BACT</name>
<dbReference type="PRINTS" id="PR00112">
    <property type="entry name" value="ACYLPHPHTASE"/>
</dbReference>
<proteinExistence type="inferred from homology"/>
<dbReference type="GO" id="GO:0003998">
    <property type="term" value="F:acylphosphatase activity"/>
    <property type="evidence" value="ECO:0007669"/>
    <property type="project" value="UniProtKB-EC"/>
</dbReference>
<evidence type="ECO:0000256" key="5">
    <source>
        <dbReference type="RuleBase" id="RU004168"/>
    </source>
</evidence>
<dbReference type="Gene3D" id="3.30.70.100">
    <property type="match status" value="1"/>
</dbReference>
<evidence type="ECO:0000313" key="7">
    <source>
        <dbReference type="EMBL" id="OGD84875.1"/>
    </source>
</evidence>
<dbReference type="InterPro" id="IPR001792">
    <property type="entry name" value="Acylphosphatase-like_dom"/>
</dbReference>
<evidence type="ECO:0000256" key="4">
    <source>
        <dbReference type="PROSITE-ProRule" id="PRU00520"/>
    </source>
</evidence>
<dbReference type="Proteomes" id="UP000179252">
    <property type="component" value="Unassembled WGS sequence"/>
</dbReference>
<feature type="domain" description="Acylphosphatase-like" evidence="6">
    <location>
        <begin position="5"/>
        <end position="91"/>
    </location>
</feature>
<evidence type="ECO:0000256" key="3">
    <source>
        <dbReference type="ARBA" id="ARBA00047645"/>
    </source>
</evidence>
<evidence type="ECO:0000256" key="1">
    <source>
        <dbReference type="ARBA" id="ARBA00005614"/>
    </source>
</evidence>
<comment type="caution">
    <text evidence="7">The sequence shown here is derived from an EMBL/GenBank/DDBJ whole genome shotgun (WGS) entry which is preliminary data.</text>
</comment>
<dbReference type="EC" id="3.6.1.7" evidence="2 4"/>
<evidence type="ECO:0000259" key="6">
    <source>
        <dbReference type="PROSITE" id="PS51160"/>
    </source>
</evidence>
<sequence length="91" mass="10519">MAILRVHFYIYGAVQGVFFRRSAKNKADELGIFGWIRNKPDSTVEAVAQGQKDKLNKFISWCKKGPPFAQVEKVEVEWKKNLEDLEDFSIL</sequence>
<dbReference type="EMBL" id="MFAU01000009">
    <property type="protein sequence ID" value="OGD84875.1"/>
    <property type="molecule type" value="Genomic_DNA"/>
</dbReference>
<accession>A0A1F5FZ54</accession>
<dbReference type="PROSITE" id="PS51160">
    <property type="entry name" value="ACYLPHOSPHATASE_3"/>
    <property type="match status" value="1"/>
</dbReference>
<feature type="active site" evidence="4">
    <location>
        <position position="38"/>
    </location>
</feature>
<dbReference type="SUPFAM" id="SSF54975">
    <property type="entry name" value="Acylphosphatase/BLUF domain-like"/>
    <property type="match status" value="1"/>
</dbReference>
<dbReference type="PROSITE" id="PS00150">
    <property type="entry name" value="ACYLPHOSPHATASE_1"/>
    <property type="match status" value="1"/>
</dbReference>
<dbReference type="InterPro" id="IPR017968">
    <property type="entry name" value="Acylphosphatase_CS"/>
</dbReference>
<dbReference type="InterPro" id="IPR020456">
    <property type="entry name" value="Acylphosphatase"/>
</dbReference>
<evidence type="ECO:0000256" key="2">
    <source>
        <dbReference type="ARBA" id="ARBA00012150"/>
    </source>
</evidence>
<organism evidence="7 8">
    <name type="scientific">Candidatus Curtissbacteria bacterium RBG_13_40_7</name>
    <dbReference type="NCBI Taxonomy" id="1797706"/>
    <lineage>
        <taxon>Bacteria</taxon>
        <taxon>Candidatus Curtissiibacteriota</taxon>
    </lineage>
</organism>
<protein>
    <recommendedName>
        <fullName evidence="2 4">acylphosphatase</fullName>
        <ecNumber evidence="2 4">3.6.1.7</ecNumber>
    </recommendedName>
</protein>
<gene>
    <name evidence="7" type="ORF">A2165_03435</name>
</gene>
<comment type="catalytic activity">
    <reaction evidence="3 4">
        <text>an acyl phosphate + H2O = a carboxylate + phosphate + H(+)</text>
        <dbReference type="Rhea" id="RHEA:14965"/>
        <dbReference type="ChEBI" id="CHEBI:15377"/>
        <dbReference type="ChEBI" id="CHEBI:15378"/>
        <dbReference type="ChEBI" id="CHEBI:29067"/>
        <dbReference type="ChEBI" id="CHEBI:43474"/>
        <dbReference type="ChEBI" id="CHEBI:59918"/>
        <dbReference type="EC" id="3.6.1.7"/>
    </reaction>
</comment>
<evidence type="ECO:0000313" key="8">
    <source>
        <dbReference type="Proteomes" id="UP000179252"/>
    </source>
</evidence>
<dbReference type="InterPro" id="IPR036046">
    <property type="entry name" value="Acylphosphatase-like_dom_sf"/>
</dbReference>
<dbReference type="AlphaFoldDB" id="A0A1F5FZ54"/>
<feature type="active site" evidence="4">
    <location>
        <position position="20"/>
    </location>
</feature>
<reference evidence="7 8" key="1">
    <citation type="journal article" date="2016" name="Nat. Commun.">
        <title>Thousands of microbial genomes shed light on interconnected biogeochemical processes in an aquifer system.</title>
        <authorList>
            <person name="Anantharaman K."/>
            <person name="Brown C.T."/>
            <person name="Hug L.A."/>
            <person name="Sharon I."/>
            <person name="Castelle C.J."/>
            <person name="Probst A.J."/>
            <person name="Thomas B.C."/>
            <person name="Singh A."/>
            <person name="Wilkins M.J."/>
            <person name="Karaoz U."/>
            <person name="Brodie E.L."/>
            <person name="Williams K.H."/>
            <person name="Hubbard S.S."/>
            <person name="Banfield J.F."/>
        </authorList>
    </citation>
    <scope>NUCLEOTIDE SEQUENCE [LARGE SCALE GENOMIC DNA]</scope>
</reference>
<keyword evidence="4" id="KW-0378">Hydrolase</keyword>
<dbReference type="PANTHER" id="PTHR47268:SF4">
    <property type="entry name" value="ACYLPHOSPHATASE"/>
    <property type="match status" value="1"/>
</dbReference>
<dbReference type="PANTHER" id="PTHR47268">
    <property type="entry name" value="ACYLPHOSPHATASE"/>
    <property type="match status" value="1"/>
</dbReference>
<dbReference type="Pfam" id="PF00708">
    <property type="entry name" value="Acylphosphatase"/>
    <property type="match status" value="1"/>
</dbReference>